<organism evidence="1 2">
    <name type="scientific">Russula earlei</name>
    <dbReference type="NCBI Taxonomy" id="71964"/>
    <lineage>
        <taxon>Eukaryota</taxon>
        <taxon>Fungi</taxon>
        <taxon>Dikarya</taxon>
        <taxon>Basidiomycota</taxon>
        <taxon>Agaricomycotina</taxon>
        <taxon>Agaricomycetes</taxon>
        <taxon>Russulales</taxon>
        <taxon>Russulaceae</taxon>
        <taxon>Russula</taxon>
    </lineage>
</organism>
<protein>
    <submittedName>
        <fullName evidence="1">Alcohol dehydrogenase</fullName>
    </submittedName>
</protein>
<sequence>MAPVVNGKFIFAKPLQVGELAELGKTAVYDSSETINLDTVALNGSFLAKTLVLAIDPYMRGKFRDPAIKSYTPSFDLGQPISGFGVAVVLRSESDAFKPGDHVYSNTVSYAHYWVPKDTSPFTIIKNEIGLPWSTYIGVLGMPGQTAYVGWKEFSKAKKGETVFVTAAAGGVGSIVLQLAKRDGCRVIASAGTDDKVAWLRALGADVAFNYKTEDTRAVLQREGPIDIFWDNVGGETLDIGFEFARNRARFIECGMSSYKGPNPYRLKNQFFIVGKELSVNGFIVLNWLWKYGTSFYDEFPRLVKSGEIKHEEDFTYGLEKVGEAMQEVLVHGTNRAKKIIVVASN</sequence>
<name>A0ACC0U603_9AGAM</name>
<keyword evidence="2" id="KW-1185">Reference proteome</keyword>
<proteinExistence type="predicted"/>
<gene>
    <name evidence="1" type="ORF">F5148DRAFT_1209768</name>
</gene>
<dbReference type="Proteomes" id="UP001207468">
    <property type="component" value="Unassembled WGS sequence"/>
</dbReference>
<evidence type="ECO:0000313" key="1">
    <source>
        <dbReference type="EMBL" id="KAI9464798.1"/>
    </source>
</evidence>
<comment type="caution">
    <text evidence="1">The sequence shown here is derived from an EMBL/GenBank/DDBJ whole genome shotgun (WGS) entry which is preliminary data.</text>
</comment>
<accession>A0ACC0U603</accession>
<reference evidence="1" key="1">
    <citation type="submission" date="2021-03" db="EMBL/GenBank/DDBJ databases">
        <title>Evolutionary priming and transition to the ectomycorrhizal habit in an iconic lineage of mushroom-forming fungi: is preadaptation a requirement?</title>
        <authorList>
            <consortium name="DOE Joint Genome Institute"/>
            <person name="Looney B.P."/>
            <person name="Miyauchi S."/>
            <person name="Morin E."/>
            <person name="Drula E."/>
            <person name="Courty P.E."/>
            <person name="Chicoki N."/>
            <person name="Fauchery L."/>
            <person name="Kohler A."/>
            <person name="Kuo A."/>
            <person name="LaButti K."/>
            <person name="Pangilinan J."/>
            <person name="Lipzen A."/>
            <person name="Riley R."/>
            <person name="Andreopoulos W."/>
            <person name="He G."/>
            <person name="Johnson J."/>
            <person name="Barry K.W."/>
            <person name="Grigoriev I.V."/>
            <person name="Nagy L."/>
            <person name="Hibbett D."/>
            <person name="Henrissat B."/>
            <person name="Matheny P.B."/>
            <person name="Labbe J."/>
            <person name="Martin A.F."/>
        </authorList>
    </citation>
    <scope>NUCLEOTIDE SEQUENCE</scope>
    <source>
        <strain evidence="1">BPL698</strain>
    </source>
</reference>
<dbReference type="EMBL" id="JAGFNK010000148">
    <property type="protein sequence ID" value="KAI9464798.1"/>
    <property type="molecule type" value="Genomic_DNA"/>
</dbReference>
<evidence type="ECO:0000313" key="2">
    <source>
        <dbReference type="Proteomes" id="UP001207468"/>
    </source>
</evidence>